<dbReference type="SUPFAM" id="SSF47979">
    <property type="entry name" value="Iron-dependent repressor protein, dimerization domain"/>
    <property type="match status" value="1"/>
</dbReference>
<dbReference type="AlphaFoldDB" id="A0A5C5VRX6"/>
<comment type="similarity">
    <text evidence="2">Belongs to the DtxR/MntR family.</text>
</comment>
<feature type="domain" description="HTH dtxR-type" evidence="15">
    <location>
        <begin position="20"/>
        <end position="81"/>
    </location>
</feature>
<dbReference type="PROSITE" id="PS50944">
    <property type="entry name" value="HTH_DTXR"/>
    <property type="match status" value="1"/>
</dbReference>
<keyword evidence="8" id="KW-0238">DNA-binding</keyword>
<accession>A0A5C5VRX6</accession>
<keyword evidence="6" id="KW-0678">Repressor</keyword>
<evidence type="ECO:0000256" key="2">
    <source>
        <dbReference type="ARBA" id="ARBA00007871"/>
    </source>
</evidence>
<evidence type="ECO:0000256" key="7">
    <source>
        <dbReference type="ARBA" id="ARBA00023015"/>
    </source>
</evidence>
<evidence type="ECO:0000259" key="15">
    <source>
        <dbReference type="PROSITE" id="PS50944"/>
    </source>
</evidence>
<dbReference type="Pfam" id="PF02742">
    <property type="entry name" value="Fe_dep_repr_C"/>
    <property type="match status" value="1"/>
</dbReference>
<keyword evidence="11" id="KW-0464">Manganese</keyword>
<dbReference type="PANTHER" id="PTHR33238:SF11">
    <property type="entry name" value="TRANSCRIPTIONAL REGULATOR MNTR"/>
    <property type="match status" value="1"/>
</dbReference>
<dbReference type="Gene3D" id="1.10.60.10">
    <property type="entry name" value="Iron dependent repressor, metal binding and dimerisation domain"/>
    <property type="match status" value="1"/>
</dbReference>
<evidence type="ECO:0000256" key="4">
    <source>
        <dbReference type="ARBA" id="ARBA00022386"/>
    </source>
</evidence>
<dbReference type="GO" id="GO:0003700">
    <property type="term" value="F:DNA-binding transcription factor activity"/>
    <property type="evidence" value="ECO:0007669"/>
    <property type="project" value="InterPro"/>
</dbReference>
<evidence type="ECO:0000256" key="3">
    <source>
        <dbReference type="ARBA" id="ARBA00011738"/>
    </source>
</evidence>
<keyword evidence="10" id="KW-0804">Transcription</keyword>
<protein>
    <recommendedName>
        <fullName evidence="4">Transcriptional regulator MntR</fullName>
    </recommendedName>
    <alternativeName>
        <fullName evidence="13">Manganese transport regulator</fullName>
    </alternativeName>
</protein>
<proteinExistence type="inferred from homology"/>
<dbReference type="Proteomes" id="UP000318995">
    <property type="component" value="Unassembled WGS sequence"/>
</dbReference>
<dbReference type="GO" id="GO:0046983">
    <property type="term" value="F:protein dimerization activity"/>
    <property type="evidence" value="ECO:0007669"/>
    <property type="project" value="InterPro"/>
</dbReference>
<comment type="caution">
    <text evidence="16">The sequence shown here is derived from an EMBL/GenBank/DDBJ whole genome shotgun (WGS) entry which is preliminary data.</text>
</comment>
<evidence type="ECO:0000256" key="13">
    <source>
        <dbReference type="ARBA" id="ARBA00032593"/>
    </source>
</evidence>
<evidence type="ECO:0000256" key="5">
    <source>
        <dbReference type="ARBA" id="ARBA00022490"/>
    </source>
</evidence>
<dbReference type="InterPro" id="IPR001367">
    <property type="entry name" value="Fe_dep_repressor"/>
</dbReference>
<dbReference type="Pfam" id="PF01325">
    <property type="entry name" value="Fe_dep_repress"/>
    <property type="match status" value="1"/>
</dbReference>
<keyword evidence="5" id="KW-0963">Cytoplasm</keyword>
<dbReference type="InterPro" id="IPR036421">
    <property type="entry name" value="Fe_dep_repressor_sf"/>
</dbReference>
<dbReference type="InterPro" id="IPR050536">
    <property type="entry name" value="DtxR_MntR_Metal-Reg"/>
</dbReference>
<dbReference type="InterPro" id="IPR022687">
    <property type="entry name" value="HTH_DTXR"/>
</dbReference>
<dbReference type="RefSeq" id="WP_146575439.1">
    <property type="nucleotide sequence ID" value="NZ_SJPH01000010.1"/>
</dbReference>
<evidence type="ECO:0000313" key="17">
    <source>
        <dbReference type="Proteomes" id="UP000318995"/>
    </source>
</evidence>
<dbReference type="PANTHER" id="PTHR33238">
    <property type="entry name" value="IRON (METAL) DEPENDENT REPRESSOR, DTXR FAMILY"/>
    <property type="match status" value="1"/>
</dbReference>
<dbReference type="InterPro" id="IPR022689">
    <property type="entry name" value="Iron_dep_repressor"/>
</dbReference>
<dbReference type="OrthoDB" id="9791355at2"/>
<evidence type="ECO:0000256" key="9">
    <source>
        <dbReference type="ARBA" id="ARBA00023159"/>
    </source>
</evidence>
<gene>
    <name evidence="16" type="primary">mntR</name>
    <name evidence="16" type="ORF">Pla111_32510</name>
</gene>
<evidence type="ECO:0000256" key="8">
    <source>
        <dbReference type="ARBA" id="ARBA00023125"/>
    </source>
</evidence>
<evidence type="ECO:0000256" key="10">
    <source>
        <dbReference type="ARBA" id="ARBA00023163"/>
    </source>
</evidence>
<keyword evidence="9" id="KW-0010">Activator</keyword>
<evidence type="ECO:0000256" key="1">
    <source>
        <dbReference type="ARBA" id="ARBA00004496"/>
    </source>
</evidence>
<dbReference type="SMART" id="SM00529">
    <property type="entry name" value="HTH_DTXR"/>
    <property type="match status" value="1"/>
</dbReference>
<dbReference type="GO" id="GO:0003677">
    <property type="term" value="F:DNA binding"/>
    <property type="evidence" value="ECO:0007669"/>
    <property type="project" value="UniProtKB-KW"/>
</dbReference>
<keyword evidence="7" id="KW-0805">Transcription regulation</keyword>
<evidence type="ECO:0000256" key="14">
    <source>
        <dbReference type="SAM" id="MobiDB-lite"/>
    </source>
</evidence>
<comment type="subcellular location">
    <subcellularLocation>
        <location evidence="1">Cytoplasm</location>
    </subcellularLocation>
</comment>
<evidence type="ECO:0000256" key="6">
    <source>
        <dbReference type="ARBA" id="ARBA00022491"/>
    </source>
</evidence>
<dbReference type="InterPro" id="IPR036388">
    <property type="entry name" value="WH-like_DNA-bd_sf"/>
</dbReference>
<dbReference type="GO" id="GO:0046914">
    <property type="term" value="F:transition metal ion binding"/>
    <property type="evidence" value="ECO:0007669"/>
    <property type="project" value="InterPro"/>
</dbReference>
<comment type="function">
    <text evidence="12">In the presence of manganese, represses expression of mntH and mntS. Up-regulates expression of mntP.</text>
</comment>
<comment type="subunit">
    <text evidence="3">Homodimer.</text>
</comment>
<keyword evidence="17" id="KW-1185">Reference proteome</keyword>
<sequence>MSVPTSRQSKPFRRTRSDHASETAEDYVEAIAETLAAQGVCRNADLARLFGVSHVTVNKTVARLQREGLVDTEPYGPLELTASGERLAQASRNRHDIVLRFLLSLGVSRAVAEIDSEGIEHHVSKETLAAFESRLENAPPASAEGGPAK</sequence>
<dbReference type="GO" id="GO:0005737">
    <property type="term" value="C:cytoplasm"/>
    <property type="evidence" value="ECO:0007669"/>
    <property type="project" value="UniProtKB-SubCell"/>
</dbReference>
<evidence type="ECO:0000313" key="16">
    <source>
        <dbReference type="EMBL" id="TWT40833.1"/>
    </source>
</evidence>
<dbReference type="SUPFAM" id="SSF46785">
    <property type="entry name" value="Winged helix' DNA-binding domain"/>
    <property type="match status" value="1"/>
</dbReference>
<reference evidence="16 17" key="1">
    <citation type="submission" date="2019-02" db="EMBL/GenBank/DDBJ databases">
        <title>Deep-cultivation of Planctomycetes and their phenomic and genomic characterization uncovers novel biology.</title>
        <authorList>
            <person name="Wiegand S."/>
            <person name="Jogler M."/>
            <person name="Boedeker C."/>
            <person name="Pinto D."/>
            <person name="Vollmers J."/>
            <person name="Rivas-Marin E."/>
            <person name="Kohn T."/>
            <person name="Peeters S.H."/>
            <person name="Heuer A."/>
            <person name="Rast P."/>
            <person name="Oberbeckmann S."/>
            <person name="Bunk B."/>
            <person name="Jeske O."/>
            <person name="Meyerdierks A."/>
            <person name="Storesund J.E."/>
            <person name="Kallscheuer N."/>
            <person name="Luecker S."/>
            <person name="Lage O.M."/>
            <person name="Pohl T."/>
            <person name="Merkel B.J."/>
            <person name="Hornburger P."/>
            <person name="Mueller R.-W."/>
            <person name="Bruemmer F."/>
            <person name="Labrenz M."/>
            <person name="Spormann A.M."/>
            <person name="Op Den Camp H."/>
            <person name="Overmann J."/>
            <person name="Amann R."/>
            <person name="Jetten M.S.M."/>
            <person name="Mascher T."/>
            <person name="Medema M.H."/>
            <person name="Devos D.P."/>
            <person name="Kaster A.-K."/>
            <person name="Ovreas L."/>
            <person name="Rohde M."/>
            <person name="Galperin M.Y."/>
            <person name="Jogler C."/>
        </authorList>
    </citation>
    <scope>NUCLEOTIDE SEQUENCE [LARGE SCALE GENOMIC DNA]</scope>
    <source>
        <strain evidence="16 17">Pla111</strain>
    </source>
</reference>
<dbReference type="InterPro" id="IPR036390">
    <property type="entry name" value="WH_DNA-bd_sf"/>
</dbReference>
<dbReference type="Gene3D" id="1.10.10.10">
    <property type="entry name" value="Winged helix-like DNA-binding domain superfamily/Winged helix DNA-binding domain"/>
    <property type="match status" value="1"/>
</dbReference>
<dbReference type="NCBIfam" id="NF008273">
    <property type="entry name" value="PRK11050.1"/>
    <property type="match status" value="1"/>
</dbReference>
<evidence type="ECO:0000256" key="12">
    <source>
        <dbReference type="ARBA" id="ARBA00025185"/>
    </source>
</evidence>
<evidence type="ECO:0000256" key="11">
    <source>
        <dbReference type="ARBA" id="ARBA00023211"/>
    </source>
</evidence>
<feature type="region of interest" description="Disordered" evidence="14">
    <location>
        <begin position="1"/>
        <end position="23"/>
    </location>
</feature>
<dbReference type="EMBL" id="SJPH01000010">
    <property type="protein sequence ID" value="TWT40833.1"/>
    <property type="molecule type" value="Genomic_DNA"/>
</dbReference>
<name>A0A5C5VRX6_9BACT</name>
<organism evidence="16 17">
    <name type="scientific">Botrimarina hoheduenensis</name>
    <dbReference type="NCBI Taxonomy" id="2528000"/>
    <lineage>
        <taxon>Bacteria</taxon>
        <taxon>Pseudomonadati</taxon>
        <taxon>Planctomycetota</taxon>
        <taxon>Planctomycetia</taxon>
        <taxon>Pirellulales</taxon>
        <taxon>Lacipirellulaceae</taxon>
        <taxon>Botrimarina</taxon>
    </lineage>
</organism>